<evidence type="ECO:0000313" key="5">
    <source>
        <dbReference type="Proteomes" id="UP001059576"/>
    </source>
</evidence>
<keyword evidence="2" id="KW-0472">Membrane</keyword>
<feature type="transmembrane region" description="Helical" evidence="2">
    <location>
        <begin position="51"/>
        <end position="75"/>
    </location>
</feature>
<gene>
    <name evidence="4" type="ORF">NPA09_01285</name>
</gene>
<sequence length="1607" mass="180582">MNQKPNNIPSVAEQQPQQPTQYFQQPTQIVPLHQPPLSPQPAPRSSLTKKIVSSVIAIGIPVVITAAIVGGFLGASKKKEQSDPKLANQMSSSLNGLNVEIEDKQDKYLLDINDSDLKLKGIVPKDCSAHCNITELDYKNNTMLVSVRIVTKEGRVFEKEISIGGFKEIKYDDANVMAALSAVTSLRNNIKATKNKNTDKKIITANHKNTVVNDLVYNNSTELENDTQLPITKIEADNNVVIEIIQRPHYNPVTKEVDQLQIIATISSGSVKSQVIFYIDGFMSQTKMDLQTLDSIFSSLGKSYTTIHYDTKTNEQVSQNEYLDLNKIFADINFDIASVKTANPELSFEAPQFKISGDTALEVSINAKLGNATKALVFEVSGFSSLKQYNRTELNEFAKKFISPVATRYYTNRLPKAYTYRDYLDLFSDLDWHFEAEAQTRNITIDLKSQQNNDDAGEKIVEIILGKNQAEVKVLLRVTGFKTLTQFAEDNFNTFFEQIPSPLFTTKHTKQQPKDVDYNLNELESDTHFNFTNVAKDYGLTISIKAQNNSGTFAENGFKQVTLEVQLGSLTKTKDIVVEGFLTKGEANKIDFPKILAAIGNAPQTTKKYTNRGASEPDSQYNTFDDFANDVQINFASLKSRYPDLKFESFHTLNNEDGFRTVSFTVRLGKEHSVRTIRINGFLNDAVAVEENVKRIRNAINDTYVTTKHTKQLPATTLYSKNLAKYDADLGTTLSTLGQTYHATISAKNETTDQNNGLMIITLNINYNGKDYEERFTITGFWTRDIYINKVLDSVIAKLNSTYATTTHTKKIPSKVKYANAADLCADLGIDYAGITRNNGNNDITIEIDNTKPEVNDDTNGTKQIYLNIAKDGHVRSHRILITGFSNEEQLHNKVVDDFVNGLTKEYTTTLYKNTHNTQVLYQTKADIKNDIGLDLSQKESELGLLIDFSKGTIGEGFIEFNLNVKSAAKPTISRSATITIQGFLATNIFERNVLNEYIANFTSNFTTLKYTQTYVKNVKYNTLNEIYNDGAKGLEVKAEETSTKYQNNDNNRQITLELNNGIADIDDIDAATKVIHLKARYGNEVKEFTITFAGYLSQAKFEEKVLDEYLSIFRNTQFTTINNKNNLPASVKYNNINAIFNDGANTLKTKAHEITEKYKANNARQISLALDNTKTDIDDKNSGTKNIHLRVSYGQSTKDFSITFTGYSNAATHNTLLKKQLNDFINNELKAMLKNNGNPVDDRYMQNLPSAVRNEDIIFGKKNGSAIESWFNVSLSNIVRDDHTLQISVDLNVTISKDGDSATQKVTQIIKTGDPQKVVNDFFENSNFGYVKLTRGYDVRGDYETKMNLFEVAIPRHTDFINLKDNLEANDLSINYITSTWKPNTMNISFDIAKVEYKTDTTYTAYEMENTIVTEPGMAGDMIYLLDKINYGAYRGVLSEIQNNKLIPYYYNGDISSSLEHVGVAYATDFEPGNTSGGELKTRYKSYSSTSDQALYGACHGVRLGRFAVENNPIPGLDHDGMADVFYQAQINVKGKGYIHDEPTLWINVTFDFLGKKYYKSIRSSTPVVDLDTNIGVFTKQNNKFYINYYFDISKENAIAREDGKK</sequence>
<evidence type="ECO:0000313" key="4">
    <source>
        <dbReference type="EMBL" id="UUD37190.1"/>
    </source>
</evidence>
<organism evidence="4 5">
    <name type="scientific">Mycoplasmopsis equigenitalium</name>
    <dbReference type="NCBI Taxonomy" id="114883"/>
    <lineage>
        <taxon>Bacteria</taxon>
        <taxon>Bacillati</taxon>
        <taxon>Mycoplasmatota</taxon>
        <taxon>Mycoplasmoidales</taxon>
        <taxon>Metamycoplasmataceae</taxon>
        <taxon>Mycoplasmopsis</taxon>
    </lineage>
</organism>
<feature type="domain" description="Lipoprotein-associated type-17" evidence="3">
    <location>
        <begin position="1247"/>
        <end position="1308"/>
    </location>
</feature>
<dbReference type="Pfam" id="PF04200">
    <property type="entry name" value="Lipoprotein_17"/>
    <property type="match status" value="3"/>
</dbReference>
<feature type="compositionally biased region" description="Polar residues" evidence="1">
    <location>
        <begin position="1"/>
        <end position="13"/>
    </location>
</feature>
<feature type="region of interest" description="Disordered" evidence="1">
    <location>
        <begin position="1"/>
        <end position="22"/>
    </location>
</feature>
<evidence type="ECO:0000259" key="3">
    <source>
        <dbReference type="Pfam" id="PF04200"/>
    </source>
</evidence>
<feature type="domain" description="Lipoprotein-associated type-17" evidence="3">
    <location>
        <begin position="1112"/>
        <end position="1208"/>
    </location>
</feature>
<dbReference type="Proteomes" id="UP001059576">
    <property type="component" value="Chromosome"/>
</dbReference>
<keyword evidence="2" id="KW-1133">Transmembrane helix</keyword>
<dbReference type="EMBL" id="CP101808">
    <property type="protein sequence ID" value="UUD37190.1"/>
    <property type="molecule type" value="Genomic_DNA"/>
</dbReference>
<proteinExistence type="predicted"/>
<reference evidence="4" key="1">
    <citation type="submission" date="2022-07" db="EMBL/GenBank/DDBJ databases">
        <title>Complete genome of Mycoplasma equigenitalium type strain T37.</title>
        <authorList>
            <person name="Spergser J."/>
        </authorList>
    </citation>
    <scope>NUCLEOTIDE SEQUENCE</scope>
    <source>
        <strain evidence="4">T37</strain>
    </source>
</reference>
<protein>
    <submittedName>
        <fullName evidence="4">Lipoprotein 17-related variable surface protein</fullName>
    </submittedName>
</protein>
<evidence type="ECO:0000256" key="1">
    <source>
        <dbReference type="SAM" id="MobiDB-lite"/>
    </source>
</evidence>
<keyword evidence="2" id="KW-0812">Transmembrane</keyword>
<accession>A0ABY5J1R7</accession>
<feature type="domain" description="Lipoprotein-associated type-17" evidence="3">
    <location>
        <begin position="796"/>
        <end position="886"/>
    </location>
</feature>
<dbReference type="InterPro" id="IPR007326">
    <property type="entry name" value="Lipoprotein-assoc_dom"/>
</dbReference>
<evidence type="ECO:0000256" key="2">
    <source>
        <dbReference type="SAM" id="Phobius"/>
    </source>
</evidence>
<dbReference type="RefSeq" id="WP_129722042.1">
    <property type="nucleotide sequence ID" value="NZ_CP101808.1"/>
</dbReference>
<keyword evidence="4" id="KW-0449">Lipoprotein</keyword>
<keyword evidence="5" id="KW-1185">Reference proteome</keyword>
<name>A0ABY5J1R7_9BACT</name>